<comment type="caution">
    <text evidence="12">The sequence shown here is derived from an EMBL/GenBank/DDBJ whole genome shotgun (WGS) entry which is preliminary data.</text>
</comment>
<keyword evidence="4 9" id="KW-0498">Mitosis</keyword>
<evidence type="ECO:0000256" key="3">
    <source>
        <dbReference type="ARBA" id="ARBA00022618"/>
    </source>
</evidence>
<dbReference type="PANTHER" id="PTHR14281:SF0">
    <property type="entry name" value="KINETOCHORE PROTEIN SPC25"/>
    <property type="match status" value="1"/>
</dbReference>
<evidence type="ECO:0000313" key="13">
    <source>
        <dbReference type="Proteomes" id="UP001172684"/>
    </source>
</evidence>
<dbReference type="CDD" id="cd23784">
    <property type="entry name" value="RWD_Spc25"/>
    <property type="match status" value="1"/>
</dbReference>
<reference evidence="12" key="1">
    <citation type="submission" date="2022-10" db="EMBL/GenBank/DDBJ databases">
        <title>Culturing micro-colonial fungi from biological soil crusts in the Mojave desert and describing Neophaeococcomyces mojavensis, and introducing the new genera and species Taxawa tesnikishii.</title>
        <authorList>
            <person name="Kurbessoian T."/>
            <person name="Stajich J.E."/>
        </authorList>
    </citation>
    <scope>NUCLEOTIDE SEQUENCE</scope>
    <source>
        <strain evidence="12">TK_1</strain>
    </source>
</reference>
<feature type="domain" description="Chromosome segregation protein Spc25 C-terminal" evidence="11">
    <location>
        <begin position="184"/>
        <end position="255"/>
    </location>
</feature>
<comment type="subunit">
    <text evidence="9">Component of the NDC80 complex.</text>
</comment>
<keyword evidence="8 9" id="KW-0137">Centromere</keyword>
<sequence>MATMMFEPSLSTSMMRPPLSSADAPSMADSLPSINFGFDDLRERMARFTMRFDDFIEKGRKRVMEERNQFRSNVTELQEDQRMRKRDIEVYSLKTTSHEQAVAKESQETAEMHAAIKALTTQRDERASARDAVKAQIAEVQKQIAARREAQHKHARYLDSQARHNVPELEFWQEYLGLRIEGAGQDDRLKFVYTNVDERDWEREAWFELDMRKREYEVLSYRPKVEREEVDRVLERLNESRDLSAFLKGMRELFVESLK</sequence>
<dbReference type="Pfam" id="PF08234">
    <property type="entry name" value="Spindle_Spc25"/>
    <property type="match status" value="1"/>
</dbReference>
<dbReference type="Gene3D" id="3.30.457.50">
    <property type="entry name" value="Chromosome segregation protein Spc25"/>
    <property type="match status" value="1"/>
</dbReference>
<evidence type="ECO:0000256" key="1">
    <source>
        <dbReference type="ARBA" id="ARBA00006379"/>
    </source>
</evidence>
<evidence type="ECO:0000256" key="4">
    <source>
        <dbReference type="ARBA" id="ARBA00022776"/>
    </source>
</evidence>
<keyword evidence="7 9" id="KW-0131">Cell cycle</keyword>
<evidence type="ECO:0000256" key="7">
    <source>
        <dbReference type="ARBA" id="ARBA00023306"/>
    </source>
</evidence>
<keyword evidence="2 9" id="KW-0158">Chromosome</keyword>
<dbReference type="PANTHER" id="PTHR14281">
    <property type="entry name" value="KINETOCHORE PROTEIN SPC25-RELATED"/>
    <property type="match status" value="1"/>
</dbReference>
<evidence type="ECO:0000313" key="12">
    <source>
        <dbReference type="EMBL" id="KAJ9658375.1"/>
    </source>
</evidence>
<feature type="region of interest" description="Disordered" evidence="10">
    <location>
        <begin position="1"/>
        <end position="26"/>
    </location>
</feature>
<keyword evidence="6" id="KW-0175">Coiled coil</keyword>
<keyword evidence="3 9" id="KW-0132">Cell division</keyword>
<evidence type="ECO:0000256" key="8">
    <source>
        <dbReference type="ARBA" id="ARBA00023328"/>
    </source>
</evidence>
<gene>
    <name evidence="12" type="primary">SPC25</name>
    <name evidence="12" type="ORF">H2201_007815</name>
</gene>
<protein>
    <recommendedName>
        <fullName evidence="9">Kinetochore protein SPC25</fullName>
    </recommendedName>
</protein>
<evidence type="ECO:0000256" key="6">
    <source>
        <dbReference type="ARBA" id="ARBA00023054"/>
    </source>
</evidence>
<accession>A0ABQ9NIM3</accession>
<keyword evidence="9" id="KW-0539">Nucleus</keyword>
<dbReference type="EMBL" id="JAPDRL010000088">
    <property type="protein sequence ID" value="KAJ9658375.1"/>
    <property type="molecule type" value="Genomic_DNA"/>
</dbReference>
<evidence type="ECO:0000256" key="2">
    <source>
        <dbReference type="ARBA" id="ARBA00022454"/>
    </source>
</evidence>
<comment type="function">
    <text evidence="9">Acts as a component of the essential kinetochore-associated NDC80 complex, which is required for chromosome segregation and spindle checkpoint activity.</text>
</comment>
<organism evidence="12 13">
    <name type="scientific">Coniosporium apollinis</name>
    <dbReference type="NCBI Taxonomy" id="61459"/>
    <lineage>
        <taxon>Eukaryota</taxon>
        <taxon>Fungi</taxon>
        <taxon>Dikarya</taxon>
        <taxon>Ascomycota</taxon>
        <taxon>Pezizomycotina</taxon>
        <taxon>Dothideomycetes</taxon>
        <taxon>Dothideomycetes incertae sedis</taxon>
        <taxon>Coniosporium</taxon>
    </lineage>
</organism>
<evidence type="ECO:0000256" key="9">
    <source>
        <dbReference type="RuleBase" id="RU367150"/>
    </source>
</evidence>
<dbReference type="Proteomes" id="UP001172684">
    <property type="component" value="Unassembled WGS sequence"/>
</dbReference>
<dbReference type="InterPro" id="IPR045143">
    <property type="entry name" value="Spc25"/>
</dbReference>
<evidence type="ECO:0000259" key="11">
    <source>
        <dbReference type="Pfam" id="PF08234"/>
    </source>
</evidence>
<comment type="similarity">
    <text evidence="1 9">Belongs to the SPC25 family.</text>
</comment>
<name>A0ABQ9NIM3_9PEZI</name>
<evidence type="ECO:0000256" key="10">
    <source>
        <dbReference type="SAM" id="MobiDB-lite"/>
    </source>
</evidence>
<keyword evidence="13" id="KW-1185">Reference proteome</keyword>
<keyword evidence="5 9" id="KW-0995">Kinetochore</keyword>
<proteinExistence type="inferred from homology"/>
<evidence type="ECO:0000256" key="5">
    <source>
        <dbReference type="ARBA" id="ARBA00022838"/>
    </source>
</evidence>
<comment type="subcellular location">
    <subcellularLocation>
        <location evidence="9">Nucleus</location>
    </subcellularLocation>
    <subcellularLocation>
        <location evidence="9">Chromosome</location>
        <location evidence="9">Centromere</location>
        <location evidence="9">Kinetochore</location>
    </subcellularLocation>
</comment>
<dbReference type="InterPro" id="IPR013255">
    <property type="entry name" value="Spc25_C"/>
</dbReference>